<keyword evidence="3" id="KW-1185">Reference proteome</keyword>
<feature type="transmembrane region" description="Helical" evidence="1">
    <location>
        <begin position="9"/>
        <end position="26"/>
    </location>
</feature>
<sequence>MKFKSIDKIIKITLAILMLLCLLKMPYGFYEFVRYITLVGFGILAYKAHEKEDKTTFIIFITLALLFQPFFKIALGRLIWNIVDVITAIYLFANLISRYTKNR</sequence>
<dbReference type="InterPro" id="IPR046548">
    <property type="entry name" value="DUF6804"/>
</dbReference>
<evidence type="ECO:0000256" key="1">
    <source>
        <dbReference type="SAM" id="Phobius"/>
    </source>
</evidence>
<name>A0ABP1EI39_9FLAO</name>
<proteinExistence type="predicted"/>
<keyword evidence="1" id="KW-1133">Transmembrane helix</keyword>
<dbReference type="Proteomes" id="UP001497514">
    <property type="component" value="Chromosome"/>
</dbReference>
<feature type="transmembrane region" description="Helical" evidence="1">
    <location>
        <begin position="77"/>
        <end position="96"/>
    </location>
</feature>
<gene>
    <name evidence="2" type="ORF">TD3509T_0963</name>
</gene>
<keyword evidence="1" id="KW-0812">Transmembrane</keyword>
<evidence type="ECO:0000313" key="3">
    <source>
        <dbReference type="Proteomes" id="UP001497514"/>
    </source>
</evidence>
<dbReference type="EMBL" id="OZ038524">
    <property type="protein sequence ID" value="CAL2080214.1"/>
    <property type="molecule type" value="Genomic_DNA"/>
</dbReference>
<dbReference type="RefSeq" id="WP_317042216.1">
    <property type="nucleotide sequence ID" value="NZ_OZ038524.1"/>
</dbReference>
<accession>A0ABP1EI39</accession>
<reference evidence="2 3" key="1">
    <citation type="submission" date="2024-05" db="EMBL/GenBank/DDBJ databases">
        <authorList>
            <person name="Duchaud E."/>
        </authorList>
    </citation>
    <scope>NUCLEOTIDE SEQUENCE [LARGE SCALE GENOMIC DNA]</scope>
    <source>
        <strain evidence="2">Ena-SAMPLE-TAB-13-05-2024-13:56:06:370-140309</strain>
    </source>
</reference>
<dbReference type="Pfam" id="PF20619">
    <property type="entry name" value="DUF6804"/>
    <property type="match status" value="1"/>
</dbReference>
<keyword evidence="1" id="KW-0472">Membrane</keyword>
<protein>
    <submittedName>
        <fullName evidence="2">Uncharacterized protein</fullName>
    </submittedName>
</protein>
<organism evidence="2 3">
    <name type="scientific">Tenacibaculum dicentrarchi</name>
    <dbReference type="NCBI Taxonomy" id="669041"/>
    <lineage>
        <taxon>Bacteria</taxon>
        <taxon>Pseudomonadati</taxon>
        <taxon>Bacteroidota</taxon>
        <taxon>Flavobacteriia</taxon>
        <taxon>Flavobacteriales</taxon>
        <taxon>Flavobacteriaceae</taxon>
        <taxon>Tenacibaculum</taxon>
    </lineage>
</organism>
<evidence type="ECO:0000313" key="2">
    <source>
        <dbReference type="EMBL" id="CAL2080214.1"/>
    </source>
</evidence>